<dbReference type="Proteomes" id="UP001596042">
    <property type="component" value="Unassembled WGS sequence"/>
</dbReference>
<dbReference type="PANTHER" id="PTHR30026:SF22">
    <property type="entry name" value="OUTER MEMBRANE EFFLUX PROTEIN"/>
    <property type="match status" value="1"/>
</dbReference>
<dbReference type="PANTHER" id="PTHR30026">
    <property type="entry name" value="OUTER MEMBRANE PROTEIN TOLC"/>
    <property type="match status" value="1"/>
</dbReference>
<proteinExistence type="inferred from homology"/>
<evidence type="ECO:0000256" key="1">
    <source>
        <dbReference type="ARBA" id="ARBA00004442"/>
    </source>
</evidence>
<keyword evidence="5" id="KW-0812">Transmembrane</keyword>
<sequence length="400" mass="43637">MEAAVQRAVSWYPSMAEAEGKIYQYDERIKSAEGGYLPKVNAGLGGGYKNYNDRGWHPQASVSATQMLYDFGKVSSAVETERAGRNISAAQYLLRMESLGRDVAHAVIEVQRYKSLLDLAEAQIAGVRKIAELVKQRTDEGATSASDLVQAQARVDQAEATKLQYQSEYNLWRTTLASLTGLDNASFAVADSVPPWLDGACTVSVPDWNKAPAILEAEARKQEAEAQLAASKAAGLPTVNLEATAGYDLGNSTATSNQGQYSIGVNVSAPLYNGGQTAANRRAATHAVKSADAAINAARLDLQRGLMESRGQIAAMERLIVPLQARVKAMEKTRDLYREQYVSLGTRTLLDLLNAEQELHQARFQIANAKYDTRRLQVGCLYNSGLLRTKFNLKTPVRQM</sequence>
<comment type="subcellular location">
    <subcellularLocation>
        <location evidence="1">Cell outer membrane</location>
    </subcellularLocation>
</comment>
<dbReference type="EMBL" id="JBHSEL010000017">
    <property type="protein sequence ID" value="MFC4623878.1"/>
    <property type="molecule type" value="Genomic_DNA"/>
</dbReference>
<keyword evidence="4" id="KW-1134">Transmembrane beta strand</keyword>
<name>A0ABV9H1J3_9HYPH</name>
<comment type="similarity">
    <text evidence="2">Belongs to the outer membrane factor (OMF) (TC 1.B.17) family.</text>
</comment>
<evidence type="ECO:0000256" key="4">
    <source>
        <dbReference type="ARBA" id="ARBA00022452"/>
    </source>
</evidence>
<dbReference type="InterPro" id="IPR051906">
    <property type="entry name" value="TolC-like"/>
</dbReference>
<evidence type="ECO:0000256" key="7">
    <source>
        <dbReference type="ARBA" id="ARBA00023237"/>
    </source>
</evidence>
<dbReference type="Gene3D" id="1.20.1600.10">
    <property type="entry name" value="Outer membrane efflux proteins (OEP)"/>
    <property type="match status" value="1"/>
</dbReference>
<gene>
    <name evidence="8" type="ORF">ACFO1V_01315</name>
</gene>
<dbReference type="SUPFAM" id="SSF56954">
    <property type="entry name" value="Outer membrane efflux proteins (OEP)"/>
    <property type="match status" value="1"/>
</dbReference>
<evidence type="ECO:0000256" key="3">
    <source>
        <dbReference type="ARBA" id="ARBA00022448"/>
    </source>
</evidence>
<evidence type="ECO:0000313" key="8">
    <source>
        <dbReference type="EMBL" id="MFC4623878.1"/>
    </source>
</evidence>
<accession>A0ABV9H1J3</accession>
<protein>
    <submittedName>
        <fullName evidence="8">TolC family outer membrane protein</fullName>
    </submittedName>
</protein>
<dbReference type="NCBIfam" id="TIGR01844">
    <property type="entry name" value="type_I_sec_TolC"/>
    <property type="match status" value="1"/>
</dbReference>
<keyword evidence="6" id="KW-0472">Membrane</keyword>
<dbReference type="RefSeq" id="WP_380075036.1">
    <property type="nucleotide sequence ID" value="NZ_JBHSEL010000017.1"/>
</dbReference>
<evidence type="ECO:0000313" key="9">
    <source>
        <dbReference type="Proteomes" id="UP001596042"/>
    </source>
</evidence>
<evidence type="ECO:0000256" key="2">
    <source>
        <dbReference type="ARBA" id="ARBA00007613"/>
    </source>
</evidence>
<dbReference type="InterPro" id="IPR010130">
    <property type="entry name" value="T1SS_OMP_TolC"/>
</dbReference>
<dbReference type="Pfam" id="PF02321">
    <property type="entry name" value="OEP"/>
    <property type="match status" value="2"/>
</dbReference>
<reference evidence="9" key="1">
    <citation type="journal article" date="2019" name="Int. J. Syst. Evol. Microbiol.">
        <title>The Global Catalogue of Microorganisms (GCM) 10K type strain sequencing project: providing services to taxonomists for standard genome sequencing and annotation.</title>
        <authorList>
            <consortium name="The Broad Institute Genomics Platform"/>
            <consortium name="The Broad Institute Genome Sequencing Center for Infectious Disease"/>
            <person name="Wu L."/>
            <person name="Ma J."/>
        </authorList>
    </citation>
    <scope>NUCLEOTIDE SEQUENCE [LARGE SCALE GENOMIC DNA]</scope>
    <source>
        <strain evidence="9">CGMCC 1.15731</strain>
    </source>
</reference>
<evidence type="ECO:0000256" key="6">
    <source>
        <dbReference type="ARBA" id="ARBA00023136"/>
    </source>
</evidence>
<dbReference type="InterPro" id="IPR003423">
    <property type="entry name" value="OMP_efflux"/>
</dbReference>
<organism evidence="8 9">
    <name type="scientific">Daeguia caeni</name>
    <dbReference type="NCBI Taxonomy" id="439612"/>
    <lineage>
        <taxon>Bacteria</taxon>
        <taxon>Pseudomonadati</taxon>
        <taxon>Pseudomonadota</taxon>
        <taxon>Alphaproteobacteria</taxon>
        <taxon>Hyphomicrobiales</taxon>
        <taxon>Brucellaceae</taxon>
        <taxon>Daeguia</taxon>
    </lineage>
</organism>
<comment type="caution">
    <text evidence="8">The sequence shown here is derived from an EMBL/GenBank/DDBJ whole genome shotgun (WGS) entry which is preliminary data.</text>
</comment>
<keyword evidence="7" id="KW-0998">Cell outer membrane</keyword>
<keyword evidence="3" id="KW-0813">Transport</keyword>
<keyword evidence="9" id="KW-1185">Reference proteome</keyword>
<evidence type="ECO:0000256" key="5">
    <source>
        <dbReference type="ARBA" id="ARBA00022692"/>
    </source>
</evidence>